<dbReference type="InterPro" id="IPR036638">
    <property type="entry name" value="HLH_DNA-bd_sf"/>
</dbReference>
<protein>
    <recommendedName>
        <fullName evidence="6">BHLH domain-containing protein</fullName>
    </recommendedName>
</protein>
<keyword evidence="3" id="KW-0804">Transcription</keyword>
<dbReference type="AlphaFoldDB" id="A0AAN7JE07"/>
<name>A0AAN7JE07_9MYRT</name>
<keyword evidence="8" id="KW-1185">Reference proteome</keyword>
<sequence length="439" mass="47782">MGEEDDMLPWLSYPSSLSGSLNDDDYYKGFCPGLPYAAENEVLVHQVPLFNKLNDGNGPGKGPVTRNSSVQLSSSSLPLQSQMLFDPSLVLERTECDLYSNNNTSGMMNFPNFSRPADVLRANAESSNKTASFDALGNNNTDSAIDRTGMYLAGGKSLAELVSGRGNEAVVLEDALKGWSQSRLLCGVEGSSENGQKSSWPVGGSSYTLSGNVVERASDHRDMLKRKSKGHAEDVEENLVCGKKQDTAGGDASTRKSQAAEVHNLSERRRRDRINEKIRALQELIPNSSKMDKASVLEKAIEYVKILKIQLQMLRMGSCSYMVPMMLPGGMQYMEHMPCFPSMGPWIPSMNPMCSLHAQGLPPPFPCPSPAPSSNELAINPSAEPDGSVGVLLPMQTQDPLPVVQSISRQNAQNTSLSRMTNQKSRSKVILLQDPFLTS</sequence>
<dbReference type="GO" id="GO:0003700">
    <property type="term" value="F:DNA-binding transcription factor activity"/>
    <property type="evidence" value="ECO:0007669"/>
    <property type="project" value="InterPro"/>
</dbReference>
<dbReference type="PANTHER" id="PTHR46807">
    <property type="entry name" value="TRANSCRIPTION FACTOR PIF3"/>
    <property type="match status" value="1"/>
</dbReference>
<evidence type="ECO:0000256" key="5">
    <source>
        <dbReference type="SAM" id="MobiDB-lite"/>
    </source>
</evidence>
<feature type="region of interest" description="Disordered" evidence="5">
    <location>
        <begin position="242"/>
        <end position="267"/>
    </location>
</feature>
<evidence type="ECO:0000313" key="8">
    <source>
        <dbReference type="Proteomes" id="UP001345219"/>
    </source>
</evidence>
<dbReference type="GO" id="GO:0005634">
    <property type="term" value="C:nucleus"/>
    <property type="evidence" value="ECO:0007669"/>
    <property type="project" value="UniProtKB-SubCell"/>
</dbReference>
<accession>A0AAN7JE07</accession>
<organism evidence="7 8">
    <name type="scientific">Trapa incisa</name>
    <dbReference type="NCBI Taxonomy" id="236973"/>
    <lineage>
        <taxon>Eukaryota</taxon>
        <taxon>Viridiplantae</taxon>
        <taxon>Streptophyta</taxon>
        <taxon>Embryophyta</taxon>
        <taxon>Tracheophyta</taxon>
        <taxon>Spermatophyta</taxon>
        <taxon>Magnoliopsida</taxon>
        <taxon>eudicotyledons</taxon>
        <taxon>Gunneridae</taxon>
        <taxon>Pentapetalae</taxon>
        <taxon>rosids</taxon>
        <taxon>malvids</taxon>
        <taxon>Myrtales</taxon>
        <taxon>Lythraceae</taxon>
        <taxon>Trapa</taxon>
    </lineage>
</organism>
<evidence type="ECO:0000256" key="3">
    <source>
        <dbReference type="ARBA" id="ARBA00023163"/>
    </source>
</evidence>
<feature type="domain" description="BHLH" evidence="6">
    <location>
        <begin position="258"/>
        <end position="307"/>
    </location>
</feature>
<reference evidence="7 8" key="1">
    <citation type="journal article" date="2023" name="Hortic Res">
        <title>Pangenome of water caltrop reveals structural variations and asymmetric subgenome divergence after allopolyploidization.</title>
        <authorList>
            <person name="Zhang X."/>
            <person name="Chen Y."/>
            <person name="Wang L."/>
            <person name="Yuan Y."/>
            <person name="Fang M."/>
            <person name="Shi L."/>
            <person name="Lu R."/>
            <person name="Comes H.P."/>
            <person name="Ma Y."/>
            <person name="Chen Y."/>
            <person name="Huang G."/>
            <person name="Zhou Y."/>
            <person name="Zheng Z."/>
            <person name="Qiu Y."/>
        </authorList>
    </citation>
    <scope>NUCLEOTIDE SEQUENCE [LARGE SCALE GENOMIC DNA]</scope>
    <source>
        <tissue evidence="7">Roots</tissue>
    </source>
</reference>
<dbReference type="SMART" id="SM00353">
    <property type="entry name" value="HLH"/>
    <property type="match status" value="1"/>
</dbReference>
<keyword evidence="4" id="KW-0539">Nucleus</keyword>
<evidence type="ECO:0000256" key="4">
    <source>
        <dbReference type="ARBA" id="ARBA00023242"/>
    </source>
</evidence>
<dbReference type="InterPro" id="IPR011598">
    <property type="entry name" value="bHLH_dom"/>
</dbReference>
<dbReference type="EMBL" id="JAXIOK010000019">
    <property type="protein sequence ID" value="KAK4748776.1"/>
    <property type="molecule type" value="Genomic_DNA"/>
</dbReference>
<proteinExistence type="predicted"/>
<keyword evidence="2" id="KW-0805">Transcription regulation</keyword>
<dbReference type="Pfam" id="PF00010">
    <property type="entry name" value="HLH"/>
    <property type="match status" value="1"/>
</dbReference>
<dbReference type="GO" id="GO:0046983">
    <property type="term" value="F:protein dimerization activity"/>
    <property type="evidence" value="ECO:0007669"/>
    <property type="project" value="InterPro"/>
</dbReference>
<dbReference type="SUPFAM" id="SSF47459">
    <property type="entry name" value="HLH, helix-loop-helix DNA-binding domain"/>
    <property type="match status" value="1"/>
</dbReference>
<dbReference type="InterPro" id="IPR047265">
    <property type="entry name" value="PIF1-like_bHLH"/>
</dbReference>
<dbReference type="PROSITE" id="PS50888">
    <property type="entry name" value="BHLH"/>
    <property type="match status" value="1"/>
</dbReference>
<dbReference type="InterPro" id="IPR044273">
    <property type="entry name" value="PIF3-like"/>
</dbReference>
<evidence type="ECO:0000259" key="6">
    <source>
        <dbReference type="PROSITE" id="PS50888"/>
    </source>
</evidence>
<dbReference type="GO" id="GO:0010017">
    <property type="term" value="P:red or far-red light signaling pathway"/>
    <property type="evidence" value="ECO:0007669"/>
    <property type="project" value="UniProtKB-ARBA"/>
</dbReference>
<evidence type="ECO:0000313" key="7">
    <source>
        <dbReference type="EMBL" id="KAK4748776.1"/>
    </source>
</evidence>
<gene>
    <name evidence="7" type="ORF">SAY87_015362</name>
</gene>
<comment type="subcellular location">
    <subcellularLocation>
        <location evidence="1">Nucleus</location>
    </subcellularLocation>
</comment>
<comment type="caution">
    <text evidence="7">The sequence shown here is derived from an EMBL/GenBank/DDBJ whole genome shotgun (WGS) entry which is preliminary data.</text>
</comment>
<evidence type="ECO:0000256" key="1">
    <source>
        <dbReference type="ARBA" id="ARBA00004123"/>
    </source>
</evidence>
<evidence type="ECO:0000256" key="2">
    <source>
        <dbReference type="ARBA" id="ARBA00023015"/>
    </source>
</evidence>
<dbReference type="PANTHER" id="PTHR46807:SF1">
    <property type="entry name" value="TRANSCRIPTION FACTOR PIF3"/>
    <property type="match status" value="1"/>
</dbReference>
<dbReference type="Gene3D" id="4.10.280.10">
    <property type="entry name" value="Helix-loop-helix DNA-binding domain"/>
    <property type="match status" value="1"/>
</dbReference>
<dbReference type="CDD" id="cd11445">
    <property type="entry name" value="bHLH_AtPIF_like"/>
    <property type="match status" value="1"/>
</dbReference>
<dbReference type="Proteomes" id="UP001345219">
    <property type="component" value="Chromosome 12"/>
</dbReference>